<keyword evidence="5" id="KW-1185">Reference proteome</keyword>
<dbReference type="InterPro" id="IPR033467">
    <property type="entry name" value="Tesmin/TSO1-like_CXC"/>
</dbReference>
<dbReference type="OrthoDB" id="6283463at2759"/>
<dbReference type="PANTHER" id="PTHR12446:SF22">
    <property type="entry name" value="TESMIN"/>
    <property type="match status" value="1"/>
</dbReference>
<evidence type="ECO:0000313" key="7">
    <source>
        <dbReference type="Xenbase" id="XB-GENE-6257387"/>
    </source>
</evidence>
<sequence>MNAVYYFVSAISGGIPMQRHSVFSSDQMDGASLCAAGKDTIFLAETNLEEATKHVFSGNPVASWGSKTKKPCNCTRSQCLKLYCDCFANGDLCNNCNCSNCYNNAEHELERFKAVKACLYRNPDAFQPKIEKGKIGDVKPRHNKGCNCKRSGCFKNYCECYEAKIACSSVCKCVGCKNVKSLDSGSIIPTCTSREVIEATCACLLAQAEDAEKEGRSNSLAEQSIIEEFGKCLTQIVHPKV</sequence>
<dbReference type="GO" id="GO:0005634">
    <property type="term" value="C:nucleus"/>
    <property type="evidence" value="ECO:0000318"/>
    <property type="project" value="GO_Central"/>
</dbReference>
<gene>
    <name evidence="6 7" type="primary">tesmin</name>
</gene>
<evidence type="ECO:0000256" key="1">
    <source>
        <dbReference type="ARBA" id="ARBA00004123"/>
    </source>
</evidence>
<name>A0A8J0T2R3_XENTR</name>
<evidence type="ECO:0000313" key="5">
    <source>
        <dbReference type="Proteomes" id="UP000008143"/>
    </source>
</evidence>
<accession>A0A8J0T2R3</accession>
<comment type="similarity">
    <text evidence="2">Belongs to the lin-54 family.</text>
</comment>
<evidence type="ECO:0000256" key="2">
    <source>
        <dbReference type="ARBA" id="ARBA00007267"/>
    </source>
</evidence>
<evidence type="ECO:0000259" key="4">
    <source>
        <dbReference type="PROSITE" id="PS51634"/>
    </source>
</evidence>
<feature type="domain" description="CRC" evidence="4">
    <location>
        <begin position="68"/>
        <end position="181"/>
    </location>
</feature>
<dbReference type="GO" id="GO:0006355">
    <property type="term" value="P:regulation of DNA-templated transcription"/>
    <property type="evidence" value="ECO:0000318"/>
    <property type="project" value="GO_Central"/>
</dbReference>
<dbReference type="Proteomes" id="UP000008143">
    <property type="component" value="Chromosome 4"/>
</dbReference>
<dbReference type="RefSeq" id="XP_017948936.1">
    <property type="nucleotide sequence ID" value="XM_018093447.2"/>
</dbReference>
<protein>
    <submittedName>
        <fullName evidence="6">Protein lin-54 homolog isoform X1</fullName>
    </submittedName>
</protein>
<dbReference type="SMART" id="SM01114">
    <property type="entry name" value="CXC"/>
    <property type="match status" value="2"/>
</dbReference>
<dbReference type="Pfam" id="PF03638">
    <property type="entry name" value="TCR"/>
    <property type="match status" value="2"/>
</dbReference>
<dbReference type="GeneID" id="100490804"/>
<dbReference type="AlphaFoldDB" id="A0A8J0T2R3"/>
<proteinExistence type="inferred from homology"/>
<comment type="subcellular location">
    <subcellularLocation>
        <location evidence="1">Nucleus</location>
    </subcellularLocation>
</comment>
<dbReference type="CTD" id="9633"/>
<dbReference type="KEGG" id="xtr:100490804"/>
<evidence type="ECO:0000256" key="3">
    <source>
        <dbReference type="ARBA" id="ARBA00023242"/>
    </source>
</evidence>
<dbReference type="OMA" id="NIEHEME"/>
<dbReference type="PROSITE" id="PS51634">
    <property type="entry name" value="CRC"/>
    <property type="match status" value="1"/>
</dbReference>
<dbReference type="InterPro" id="IPR028307">
    <property type="entry name" value="Lin-54_fam"/>
</dbReference>
<dbReference type="AGR" id="Xenbase:XB-GENE-6257387"/>
<dbReference type="Xenbase" id="XB-GENE-6257387">
    <property type="gene designation" value="tesmin"/>
</dbReference>
<reference evidence="6" key="1">
    <citation type="submission" date="2025-08" db="UniProtKB">
        <authorList>
            <consortium name="RefSeq"/>
        </authorList>
    </citation>
    <scope>IDENTIFICATION</scope>
    <source>
        <strain evidence="6">Nigerian</strain>
        <tissue evidence="6">Liver and blood</tissue>
    </source>
</reference>
<dbReference type="InterPro" id="IPR005172">
    <property type="entry name" value="CRC"/>
</dbReference>
<dbReference type="PANTHER" id="PTHR12446">
    <property type="entry name" value="TESMIN/TSO1-RELATED"/>
    <property type="match status" value="1"/>
</dbReference>
<organism evidence="5 6">
    <name type="scientific">Xenopus tropicalis</name>
    <name type="common">Western clawed frog</name>
    <name type="synonym">Silurana tropicalis</name>
    <dbReference type="NCBI Taxonomy" id="8364"/>
    <lineage>
        <taxon>Eukaryota</taxon>
        <taxon>Metazoa</taxon>
        <taxon>Chordata</taxon>
        <taxon>Craniata</taxon>
        <taxon>Vertebrata</taxon>
        <taxon>Euteleostomi</taxon>
        <taxon>Amphibia</taxon>
        <taxon>Batrachia</taxon>
        <taxon>Anura</taxon>
        <taxon>Pipoidea</taxon>
        <taxon>Pipidae</taxon>
        <taxon>Xenopodinae</taxon>
        <taxon>Xenopus</taxon>
        <taxon>Silurana</taxon>
    </lineage>
</organism>
<evidence type="ECO:0000313" key="6">
    <source>
        <dbReference type="RefSeq" id="XP_017948936.1"/>
    </source>
</evidence>
<keyword evidence="3" id="KW-0539">Nucleus</keyword>